<protein>
    <recommendedName>
        <fullName evidence="6">Ribosomal protein L27</fullName>
    </recommendedName>
</protein>
<dbReference type="Gene3D" id="2.40.50.100">
    <property type="match status" value="1"/>
</dbReference>
<dbReference type="Pfam" id="PF01016">
    <property type="entry name" value="Ribosomal_L27"/>
    <property type="match status" value="1"/>
</dbReference>
<comment type="similarity">
    <text evidence="1">Belongs to the bacterial ribosomal protein bL27 family.</text>
</comment>
<evidence type="ECO:0000313" key="5">
    <source>
        <dbReference type="Proteomes" id="UP001217089"/>
    </source>
</evidence>
<evidence type="ECO:0008006" key="6">
    <source>
        <dbReference type="Google" id="ProtNLM"/>
    </source>
</evidence>
<name>A0ABQ9FM64_TEGGR</name>
<keyword evidence="3" id="KW-0687">Ribonucleoprotein</keyword>
<keyword evidence="5" id="KW-1185">Reference proteome</keyword>
<evidence type="ECO:0000313" key="4">
    <source>
        <dbReference type="EMBL" id="KAJ8318354.1"/>
    </source>
</evidence>
<dbReference type="Proteomes" id="UP001217089">
    <property type="component" value="Unassembled WGS sequence"/>
</dbReference>
<reference evidence="4 5" key="1">
    <citation type="submission" date="2022-12" db="EMBL/GenBank/DDBJ databases">
        <title>Chromosome-level genome of Tegillarca granosa.</title>
        <authorList>
            <person name="Kim J."/>
        </authorList>
    </citation>
    <scope>NUCLEOTIDE SEQUENCE [LARGE SCALE GENOMIC DNA]</scope>
    <source>
        <strain evidence="4">Teg-2019</strain>
        <tissue evidence="4">Adductor muscle</tissue>
    </source>
</reference>
<dbReference type="EMBL" id="JARBDR010000214">
    <property type="protein sequence ID" value="KAJ8318354.1"/>
    <property type="molecule type" value="Genomic_DNA"/>
</dbReference>
<keyword evidence="2" id="KW-0689">Ribosomal protein</keyword>
<dbReference type="PRINTS" id="PR00063">
    <property type="entry name" value="RIBOSOMALL27"/>
</dbReference>
<evidence type="ECO:0000256" key="1">
    <source>
        <dbReference type="ARBA" id="ARBA00010797"/>
    </source>
</evidence>
<accession>A0ABQ9FM64</accession>
<evidence type="ECO:0000256" key="2">
    <source>
        <dbReference type="ARBA" id="ARBA00022980"/>
    </source>
</evidence>
<dbReference type="SUPFAM" id="SSF110324">
    <property type="entry name" value="Ribosomal L27 protein-like"/>
    <property type="match status" value="1"/>
</dbReference>
<comment type="caution">
    <text evidence="4">The sequence shown here is derived from an EMBL/GenBank/DDBJ whole genome shotgun (WGS) entry which is preliminary data.</text>
</comment>
<dbReference type="PANTHER" id="PTHR15893">
    <property type="entry name" value="RIBOSOMAL PROTEIN L27"/>
    <property type="match status" value="1"/>
</dbReference>
<dbReference type="InterPro" id="IPR001684">
    <property type="entry name" value="Ribosomal_bL27"/>
</dbReference>
<organism evidence="4 5">
    <name type="scientific">Tegillarca granosa</name>
    <name type="common">Malaysian cockle</name>
    <name type="synonym">Anadara granosa</name>
    <dbReference type="NCBI Taxonomy" id="220873"/>
    <lineage>
        <taxon>Eukaryota</taxon>
        <taxon>Metazoa</taxon>
        <taxon>Spiralia</taxon>
        <taxon>Lophotrochozoa</taxon>
        <taxon>Mollusca</taxon>
        <taxon>Bivalvia</taxon>
        <taxon>Autobranchia</taxon>
        <taxon>Pteriomorphia</taxon>
        <taxon>Arcoida</taxon>
        <taxon>Arcoidea</taxon>
        <taxon>Arcidae</taxon>
        <taxon>Tegillarca</taxon>
    </lineage>
</organism>
<evidence type="ECO:0000256" key="3">
    <source>
        <dbReference type="ARBA" id="ARBA00023274"/>
    </source>
</evidence>
<gene>
    <name evidence="4" type="ORF">KUTeg_003445</name>
</gene>
<proteinExistence type="inferred from homology"/>
<dbReference type="PANTHER" id="PTHR15893:SF0">
    <property type="entry name" value="LARGE RIBOSOMAL SUBUNIT PROTEIN BL27M"/>
    <property type="match status" value="1"/>
</dbReference>
<sequence length="121" mass="13509">MQRQGFSQTQVCWKSKKNKRTATATKARGIKKDDGSFVHSGEVLVTQLGLSYYPGENVELTRNNSLCAMCDGKVIFSSEKLSPYPDSPLYQPVKNGVVIHKNFVHVLPIPTHGKFRLVSEI</sequence>